<evidence type="ECO:0000256" key="11">
    <source>
        <dbReference type="PROSITE-ProRule" id="PRU10141"/>
    </source>
</evidence>
<evidence type="ECO:0000313" key="13">
    <source>
        <dbReference type="EnsemblPlants" id="AET2Gv20214100.5"/>
    </source>
</evidence>
<keyword evidence="14" id="KW-1185">Reference proteome</keyword>
<dbReference type="InterPro" id="IPR011009">
    <property type="entry name" value="Kinase-like_dom_sf"/>
</dbReference>
<keyword evidence="4" id="KW-0812">Transmembrane</keyword>
<keyword evidence="8" id="KW-1133">Transmembrane helix</keyword>
<evidence type="ECO:0000313" key="14">
    <source>
        <dbReference type="Proteomes" id="UP000015105"/>
    </source>
</evidence>
<evidence type="ECO:0000256" key="7">
    <source>
        <dbReference type="ARBA" id="ARBA00022840"/>
    </source>
</evidence>
<keyword evidence="6 11" id="KW-0547">Nucleotide-binding</keyword>
<keyword evidence="7 11" id="KW-0067">ATP-binding</keyword>
<dbReference type="AlphaFoldDB" id="A0A453AP53"/>
<reference evidence="14" key="1">
    <citation type="journal article" date="2014" name="Science">
        <title>Ancient hybridizations among the ancestral genomes of bread wheat.</title>
        <authorList>
            <consortium name="International Wheat Genome Sequencing Consortium,"/>
            <person name="Marcussen T."/>
            <person name="Sandve S.R."/>
            <person name="Heier L."/>
            <person name="Spannagl M."/>
            <person name="Pfeifer M."/>
            <person name="Jakobsen K.S."/>
            <person name="Wulff B.B."/>
            <person name="Steuernagel B."/>
            <person name="Mayer K.F."/>
            <person name="Olsen O.A."/>
        </authorList>
    </citation>
    <scope>NUCLEOTIDE SEQUENCE [LARGE SCALE GENOMIC DNA]</scope>
    <source>
        <strain evidence="14">cv. AL8/78</strain>
    </source>
</reference>
<keyword evidence="5" id="KW-0732">Signal</keyword>
<dbReference type="Gramene" id="AET2Gv20214100.5">
    <property type="protein sequence ID" value="AET2Gv20214100.5"/>
    <property type="gene ID" value="AET2Gv20214100"/>
</dbReference>
<reference evidence="13" key="5">
    <citation type="journal article" date="2021" name="G3 (Bethesda)">
        <title>Aegilops tauschii genome assembly Aet v5.0 features greater sequence contiguity and improved annotation.</title>
        <authorList>
            <person name="Wang L."/>
            <person name="Zhu T."/>
            <person name="Rodriguez J.C."/>
            <person name="Deal K.R."/>
            <person name="Dubcovsky J."/>
            <person name="McGuire P.E."/>
            <person name="Lux T."/>
            <person name="Spannagl M."/>
            <person name="Mayer K.F.X."/>
            <person name="Baldrich P."/>
            <person name="Meyers B.C."/>
            <person name="Huo N."/>
            <person name="Gu Y.Q."/>
            <person name="Zhou H."/>
            <person name="Devos K.M."/>
            <person name="Bennetzen J.L."/>
            <person name="Unver T."/>
            <person name="Budak H."/>
            <person name="Gulick P.J."/>
            <person name="Galiba G."/>
            <person name="Kalapos B."/>
            <person name="Nelson D.R."/>
            <person name="Li P."/>
            <person name="You F.M."/>
            <person name="Luo M.C."/>
            <person name="Dvorak J."/>
        </authorList>
    </citation>
    <scope>NUCLEOTIDE SEQUENCE [LARGE SCALE GENOMIC DNA]</scope>
    <source>
        <strain evidence="13">cv. AL8/78</strain>
    </source>
</reference>
<name>A0A453AP53_AEGTS</name>
<dbReference type="Pfam" id="PF07714">
    <property type="entry name" value="PK_Tyr_Ser-Thr"/>
    <property type="match status" value="2"/>
</dbReference>
<reference evidence="13" key="3">
    <citation type="journal article" date="2017" name="Nature">
        <title>Genome sequence of the progenitor of the wheat D genome Aegilops tauschii.</title>
        <authorList>
            <person name="Luo M.C."/>
            <person name="Gu Y.Q."/>
            <person name="Puiu D."/>
            <person name="Wang H."/>
            <person name="Twardziok S.O."/>
            <person name="Deal K.R."/>
            <person name="Huo N."/>
            <person name="Zhu T."/>
            <person name="Wang L."/>
            <person name="Wang Y."/>
            <person name="McGuire P.E."/>
            <person name="Liu S."/>
            <person name="Long H."/>
            <person name="Ramasamy R.K."/>
            <person name="Rodriguez J.C."/>
            <person name="Van S.L."/>
            <person name="Yuan L."/>
            <person name="Wang Z."/>
            <person name="Xia Z."/>
            <person name="Xiao L."/>
            <person name="Anderson O.D."/>
            <person name="Ouyang S."/>
            <person name="Liang Y."/>
            <person name="Zimin A.V."/>
            <person name="Pertea G."/>
            <person name="Qi P."/>
            <person name="Bennetzen J.L."/>
            <person name="Dai X."/>
            <person name="Dawson M.W."/>
            <person name="Muller H.G."/>
            <person name="Kugler K."/>
            <person name="Rivarola-Duarte L."/>
            <person name="Spannagl M."/>
            <person name="Mayer K.F.X."/>
            <person name="Lu F.H."/>
            <person name="Bevan M.W."/>
            <person name="Leroy P."/>
            <person name="Li P."/>
            <person name="You F.M."/>
            <person name="Sun Q."/>
            <person name="Liu Z."/>
            <person name="Lyons E."/>
            <person name="Wicker T."/>
            <person name="Salzberg S.L."/>
            <person name="Devos K.M."/>
            <person name="Dvorak J."/>
        </authorList>
    </citation>
    <scope>NUCLEOTIDE SEQUENCE [LARGE SCALE GENOMIC DNA]</scope>
    <source>
        <strain evidence="13">cv. AL8/78</strain>
    </source>
</reference>
<evidence type="ECO:0000256" key="3">
    <source>
        <dbReference type="ARBA" id="ARBA00022679"/>
    </source>
</evidence>
<dbReference type="InterPro" id="IPR045874">
    <property type="entry name" value="LRK10/LRL21-25-like"/>
</dbReference>
<keyword evidence="9" id="KW-0472">Membrane</keyword>
<evidence type="ECO:0000256" key="2">
    <source>
        <dbReference type="ARBA" id="ARBA00022527"/>
    </source>
</evidence>
<keyword evidence="2" id="KW-0723">Serine/threonine-protein kinase</keyword>
<dbReference type="GO" id="GO:0005524">
    <property type="term" value="F:ATP binding"/>
    <property type="evidence" value="ECO:0007669"/>
    <property type="project" value="UniProtKB-UniRule"/>
</dbReference>
<reference evidence="14" key="2">
    <citation type="journal article" date="2017" name="Nat. Plants">
        <title>The Aegilops tauschii genome reveals multiple impacts of transposons.</title>
        <authorList>
            <person name="Zhao G."/>
            <person name="Zou C."/>
            <person name="Li K."/>
            <person name="Wang K."/>
            <person name="Li T."/>
            <person name="Gao L."/>
            <person name="Zhang X."/>
            <person name="Wang H."/>
            <person name="Yang Z."/>
            <person name="Liu X."/>
            <person name="Jiang W."/>
            <person name="Mao L."/>
            <person name="Kong X."/>
            <person name="Jiao Y."/>
            <person name="Jia J."/>
        </authorList>
    </citation>
    <scope>NUCLEOTIDE SEQUENCE [LARGE SCALE GENOMIC DNA]</scope>
    <source>
        <strain evidence="14">cv. AL8/78</strain>
    </source>
</reference>
<dbReference type="PROSITE" id="PS50011">
    <property type="entry name" value="PROTEIN_KINASE_DOM"/>
    <property type="match status" value="1"/>
</dbReference>
<dbReference type="GO" id="GO:0016020">
    <property type="term" value="C:membrane"/>
    <property type="evidence" value="ECO:0007669"/>
    <property type="project" value="UniProtKB-SubCell"/>
</dbReference>
<dbReference type="EnsemblPlants" id="AET2Gv20214100.5">
    <property type="protein sequence ID" value="AET2Gv20214100.5"/>
    <property type="gene ID" value="AET2Gv20214100"/>
</dbReference>
<evidence type="ECO:0000256" key="1">
    <source>
        <dbReference type="ARBA" id="ARBA00004479"/>
    </source>
</evidence>
<comment type="subcellular location">
    <subcellularLocation>
        <location evidence="1">Membrane</location>
        <topology evidence="1">Single-pass type I membrane protein</topology>
    </subcellularLocation>
</comment>
<evidence type="ECO:0000256" key="6">
    <source>
        <dbReference type="ARBA" id="ARBA00022741"/>
    </source>
</evidence>
<keyword evidence="2" id="KW-0418">Kinase</keyword>
<dbReference type="SUPFAM" id="SSF56112">
    <property type="entry name" value="Protein kinase-like (PK-like)"/>
    <property type="match status" value="1"/>
</dbReference>
<evidence type="ECO:0000256" key="4">
    <source>
        <dbReference type="ARBA" id="ARBA00022692"/>
    </source>
</evidence>
<dbReference type="GO" id="GO:0004674">
    <property type="term" value="F:protein serine/threonine kinase activity"/>
    <property type="evidence" value="ECO:0007669"/>
    <property type="project" value="UniProtKB-KW"/>
</dbReference>
<accession>A0A453AP53</accession>
<dbReference type="PROSITE" id="PS00107">
    <property type="entry name" value="PROTEIN_KINASE_ATP"/>
    <property type="match status" value="1"/>
</dbReference>
<protein>
    <recommendedName>
        <fullName evidence="12">Protein kinase domain-containing protein</fullName>
    </recommendedName>
</protein>
<dbReference type="PANTHER" id="PTHR27009">
    <property type="entry name" value="RUST RESISTANCE KINASE LR10-RELATED"/>
    <property type="match status" value="1"/>
</dbReference>
<sequence length="333" mass="36654">LVIAVLSILGTVAIACFVYRCVRKSGLPAININTTPVAAPAAPGSTGLYAVVPDSQIRDTTVERFLKEIAGEKPIRFTPQQLSGFTNNYSARLGAGGFGAVYKGMLPNGLTVAVKRLHPGQDDRTSQEQFMAEVGTIGRTHHINLVRLFGFCYDADVRALVYEYMEHGALDSYLFDRSRDVGFETARAIAVGVTVSGMRGTPGYAAPEMWMQAGASEKCDVYSFGILLFEILGRRRNFDEAAPESQQWFPKLAWTKYDSNELMEVVESCDEQDEKTAHRMCEVAFWCVQQQPEARPPMSVVVKMLEGEMDIAPPANPFQHLMAAPAAANLWIT</sequence>
<dbReference type="Gene3D" id="3.30.200.20">
    <property type="entry name" value="Phosphorylase Kinase, domain 1"/>
    <property type="match status" value="1"/>
</dbReference>
<dbReference type="InterPro" id="IPR000719">
    <property type="entry name" value="Prot_kinase_dom"/>
</dbReference>
<evidence type="ECO:0000259" key="12">
    <source>
        <dbReference type="PROSITE" id="PS50011"/>
    </source>
</evidence>
<organism evidence="13 14">
    <name type="scientific">Aegilops tauschii subsp. strangulata</name>
    <name type="common">Goatgrass</name>
    <dbReference type="NCBI Taxonomy" id="200361"/>
    <lineage>
        <taxon>Eukaryota</taxon>
        <taxon>Viridiplantae</taxon>
        <taxon>Streptophyta</taxon>
        <taxon>Embryophyta</taxon>
        <taxon>Tracheophyta</taxon>
        <taxon>Spermatophyta</taxon>
        <taxon>Magnoliopsida</taxon>
        <taxon>Liliopsida</taxon>
        <taxon>Poales</taxon>
        <taxon>Poaceae</taxon>
        <taxon>BOP clade</taxon>
        <taxon>Pooideae</taxon>
        <taxon>Triticodae</taxon>
        <taxon>Triticeae</taxon>
        <taxon>Triticinae</taxon>
        <taxon>Aegilops</taxon>
    </lineage>
</organism>
<evidence type="ECO:0000256" key="8">
    <source>
        <dbReference type="ARBA" id="ARBA00022989"/>
    </source>
</evidence>
<proteinExistence type="predicted"/>
<dbReference type="Proteomes" id="UP000015105">
    <property type="component" value="Chromosome 2D"/>
</dbReference>
<dbReference type="FunFam" id="3.30.200.20:FF:000178">
    <property type="entry name" value="serine/threonine-protein kinase PBS1-like"/>
    <property type="match status" value="1"/>
</dbReference>
<dbReference type="InterPro" id="IPR017441">
    <property type="entry name" value="Protein_kinase_ATP_BS"/>
</dbReference>
<evidence type="ECO:0000256" key="9">
    <source>
        <dbReference type="ARBA" id="ARBA00023136"/>
    </source>
</evidence>
<feature type="domain" description="Protein kinase" evidence="12">
    <location>
        <begin position="87"/>
        <end position="333"/>
    </location>
</feature>
<evidence type="ECO:0000256" key="10">
    <source>
        <dbReference type="ARBA" id="ARBA00023180"/>
    </source>
</evidence>
<feature type="binding site" evidence="11">
    <location>
        <position position="115"/>
    </location>
    <ligand>
        <name>ATP</name>
        <dbReference type="ChEBI" id="CHEBI:30616"/>
    </ligand>
</feature>
<keyword evidence="3" id="KW-0808">Transferase</keyword>
<evidence type="ECO:0000256" key="5">
    <source>
        <dbReference type="ARBA" id="ARBA00022729"/>
    </source>
</evidence>
<reference evidence="13" key="4">
    <citation type="submission" date="2019-03" db="UniProtKB">
        <authorList>
            <consortium name="EnsemblPlants"/>
        </authorList>
    </citation>
    <scope>IDENTIFICATION</scope>
</reference>
<dbReference type="InterPro" id="IPR001245">
    <property type="entry name" value="Ser-Thr/Tyr_kinase_cat_dom"/>
</dbReference>
<dbReference type="Gene3D" id="1.10.510.10">
    <property type="entry name" value="Transferase(Phosphotransferase) domain 1"/>
    <property type="match status" value="1"/>
</dbReference>
<keyword evidence="10" id="KW-0325">Glycoprotein</keyword>